<dbReference type="Gene3D" id="2.40.260.10">
    <property type="entry name" value="Sortase"/>
    <property type="match status" value="1"/>
</dbReference>
<dbReference type="InterPro" id="IPR042007">
    <property type="entry name" value="Sortase_A"/>
</dbReference>
<reference evidence="6 8" key="2">
    <citation type="journal article" date="2014" name="Genome Announc.">
        <title>Complete Genome Sequence of a Virulent Strain, Streptococcus iniae ISET0901, Isolated from Diseased Tilapia.</title>
        <authorList>
            <person name="Pridgeon J.W."/>
            <person name="Zhang D."/>
            <person name="Zhang L."/>
        </authorList>
    </citation>
    <scope>NUCLEOTIDE SEQUENCE [LARGE SCALE GENOMIC DNA]</scope>
    <source>
        <strain evidence="6 8">ISET0901</strain>
    </source>
</reference>
<evidence type="ECO:0000256" key="1">
    <source>
        <dbReference type="ARBA" id="ARBA00022670"/>
    </source>
</evidence>
<dbReference type="KEGG" id="sio:DW64_04875"/>
<dbReference type="NCBIfam" id="TIGR01076">
    <property type="entry name" value="sortase_fam"/>
    <property type="match status" value="1"/>
</dbReference>
<sequence length="252" mass="27922">MVRNRHNEKKKRSLASTLRLVLSVILLVVGLALLFNKPIRNTMIAWNSNKYQVTKVSKKTIEKNKTAKSSFDFEAVEAASTDSVLEAQMASQQLPVIGGIAIPDLDINLPIFKGLGNTELLFGAGTMKEEQVMGGENNYSLASHHIFGMAGSSKMLFSPLEHAKVGMPIYLTDKDKIYRYDITVVETVTPDRVDVINDTLGMKEVTLVTCTDIEATERIIVKGVLKEEMAYKTAPKSVLKAFNHSYNQIAIE</sequence>
<dbReference type="Proteomes" id="UP000269148">
    <property type="component" value="Unassembled WGS sequence"/>
</dbReference>
<dbReference type="OrthoDB" id="1648028at2"/>
<organism evidence="5">
    <name type="scientific">Streptococcus iniae</name>
    <name type="common">Streptococcus shiloi</name>
    <dbReference type="NCBI Taxonomy" id="1346"/>
    <lineage>
        <taxon>Bacteria</taxon>
        <taxon>Bacillati</taxon>
        <taxon>Bacillota</taxon>
        <taxon>Bacilli</taxon>
        <taxon>Lactobacillales</taxon>
        <taxon>Streptococcaceae</taxon>
        <taxon>Streptococcus</taxon>
    </lineage>
</organism>
<dbReference type="RefSeq" id="WP_003099650.1">
    <property type="nucleotide sequence ID" value="NZ_CP010783.1"/>
</dbReference>
<proteinExistence type="predicted"/>
<dbReference type="InterPro" id="IPR023365">
    <property type="entry name" value="Sortase_dom-sf"/>
</dbReference>
<evidence type="ECO:0000256" key="4">
    <source>
        <dbReference type="PIRSR" id="PIRSR605754-1"/>
    </source>
</evidence>
<dbReference type="GeneID" id="35764747"/>
<dbReference type="PATRIC" id="fig|1346.30.peg.994"/>
<dbReference type="AlphaFoldDB" id="M1L099"/>
<evidence type="ECO:0000256" key="3">
    <source>
        <dbReference type="ARBA" id="ARBA00022807"/>
    </source>
</evidence>
<name>M1L099_STRIN</name>
<protein>
    <submittedName>
        <fullName evidence="5">Sortae A</fullName>
    </submittedName>
    <submittedName>
        <fullName evidence="6">Sortase</fullName>
    </submittedName>
</protein>
<dbReference type="EMBL" id="KC352714">
    <property type="protein sequence ID" value="AGF34069.1"/>
    <property type="molecule type" value="Genomic_DNA"/>
</dbReference>
<dbReference type="BRENDA" id="3.4.22.70">
    <property type="organism ID" value="8080"/>
</dbReference>
<dbReference type="KEGG" id="siz:SI82_05070"/>
<keyword evidence="2" id="KW-0378">Hydrolase</keyword>
<keyword evidence="3" id="KW-0788">Thiol protease</keyword>
<gene>
    <name evidence="7" type="ORF">DIY07_05235</name>
    <name evidence="6" type="ORF">DQ08_04880</name>
</gene>
<keyword evidence="8" id="KW-1185">Reference proteome</keyword>
<dbReference type="InterPro" id="IPR005754">
    <property type="entry name" value="Sortase"/>
</dbReference>
<feature type="active site" description="Proton donor/acceptor" evidence="4">
    <location>
        <position position="144"/>
    </location>
</feature>
<feature type="active site" description="Acyl-thioester intermediate" evidence="4">
    <location>
        <position position="210"/>
    </location>
</feature>
<dbReference type="SMR" id="M1L099"/>
<evidence type="ECO:0000313" key="8">
    <source>
        <dbReference type="Proteomes" id="UP000025245"/>
    </source>
</evidence>
<evidence type="ECO:0000256" key="2">
    <source>
        <dbReference type="ARBA" id="ARBA00022801"/>
    </source>
</evidence>
<evidence type="ECO:0000313" key="6">
    <source>
        <dbReference type="EMBL" id="AHY15798.1"/>
    </source>
</evidence>
<dbReference type="GO" id="GO:0008234">
    <property type="term" value="F:cysteine-type peptidase activity"/>
    <property type="evidence" value="ECO:0007669"/>
    <property type="project" value="UniProtKB-KW"/>
</dbReference>
<evidence type="ECO:0000313" key="9">
    <source>
        <dbReference type="Proteomes" id="UP000269148"/>
    </source>
</evidence>
<dbReference type="KEGG" id="siq:DQ08_04880"/>
<dbReference type="Pfam" id="PF04203">
    <property type="entry name" value="Sortase"/>
    <property type="match status" value="1"/>
</dbReference>
<dbReference type="CDD" id="cd06165">
    <property type="entry name" value="Sortase_A"/>
    <property type="match status" value="1"/>
</dbReference>
<evidence type="ECO:0000313" key="5">
    <source>
        <dbReference type="EMBL" id="AGF34069.1"/>
    </source>
</evidence>
<evidence type="ECO:0000313" key="7">
    <source>
        <dbReference type="EMBL" id="RLU57051.1"/>
    </source>
</evidence>
<dbReference type="SUPFAM" id="SSF63817">
    <property type="entry name" value="Sortase"/>
    <property type="match status" value="1"/>
</dbReference>
<dbReference type="MEROPS" id="C60.006"/>
<reference evidence="5" key="1">
    <citation type="journal article" date="2014" name="Fish Shellfish Immunol.">
        <title>Construction of a Streptococcus iniae sortase A mutant and evaluation of its potential as an attenuated modified live vaccine in Nile tilapia (Oreochromis niloticus).</title>
        <authorList>
            <person name="Wang J."/>
            <person name="Zou L.L."/>
            <person name="Li A.X."/>
        </authorList>
    </citation>
    <scope>NUCLEOTIDE SEQUENCE</scope>
    <source>
        <strain evidence="5">BY-1</strain>
    </source>
</reference>
<dbReference type="STRING" id="1346.BMF34_04965"/>
<dbReference type="eggNOG" id="COG3764">
    <property type="taxonomic scope" value="Bacteria"/>
</dbReference>
<dbReference type="Proteomes" id="UP000025245">
    <property type="component" value="Chromosome"/>
</dbReference>
<reference evidence="7 9" key="3">
    <citation type="submission" date="2018-06" db="EMBL/GenBank/DDBJ databases">
        <title>Mutators as drivers of adaptation in pathogenic bacteria and a risk factor for host jumps and vaccine escape.</title>
        <authorList>
            <person name="Barnes A.C."/>
            <person name="Silayeva O."/>
        </authorList>
    </citation>
    <scope>NUCLEOTIDE SEQUENCE [LARGE SCALE GENOMIC DNA]</scope>
    <source>
        <strain evidence="7 9">QMA0445</strain>
    </source>
</reference>
<dbReference type="EMBL" id="QLQD01000048">
    <property type="protein sequence ID" value="RLU57051.1"/>
    <property type="molecule type" value="Genomic_DNA"/>
</dbReference>
<dbReference type="EMBL" id="CP007586">
    <property type="protein sequence ID" value="AHY15798.1"/>
    <property type="molecule type" value="Genomic_DNA"/>
</dbReference>
<keyword evidence="1" id="KW-0645">Protease</keyword>
<accession>M1L099</accession>
<dbReference type="GO" id="GO:0006508">
    <property type="term" value="P:proteolysis"/>
    <property type="evidence" value="ECO:0007669"/>
    <property type="project" value="UniProtKB-KW"/>
</dbReference>